<evidence type="ECO:0000256" key="1">
    <source>
        <dbReference type="ARBA" id="ARBA00023029"/>
    </source>
</evidence>
<dbReference type="Pfam" id="PF01751">
    <property type="entry name" value="Toprim"/>
    <property type="match status" value="1"/>
</dbReference>
<evidence type="ECO:0000313" key="6">
    <source>
        <dbReference type="EMBL" id="UYV96084.1"/>
    </source>
</evidence>
<dbReference type="Proteomes" id="UP001163293">
    <property type="component" value="Chromosome"/>
</dbReference>
<dbReference type="EMBL" id="CP101185">
    <property type="protein sequence ID" value="UYV96084.1"/>
    <property type="molecule type" value="Genomic_DNA"/>
</dbReference>
<dbReference type="GO" id="GO:0043597">
    <property type="term" value="C:cytoplasmic replication fork"/>
    <property type="evidence" value="ECO:0007669"/>
    <property type="project" value="TreeGrafter"/>
</dbReference>
<feature type="compositionally biased region" description="Acidic residues" evidence="4">
    <location>
        <begin position="439"/>
        <end position="450"/>
    </location>
</feature>
<dbReference type="InterPro" id="IPR003602">
    <property type="entry name" value="Topo_IA_DNA-bd_dom"/>
</dbReference>
<dbReference type="PANTHER" id="PTHR11390:SF21">
    <property type="entry name" value="DNA TOPOISOMERASE 3-ALPHA"/>
    <property type="match status" value="1"/>
</dbReference>
<dbReference type="PANTHER" id="PTHR11390">
    <property type="entry name" value="PROKARYOTIC DNA TOPOISOMERASE"/>
    <property type="match status" value="1"/>
</dbReference>
<feature type="compositionally biased region" description="Basic and acidic residues" evidence="4">
    <location>
        <begin position="243"/>
        <end position="252"/>
    </location>
</feature>
<dbReference type="GO" id="GO:0003917">
    <property type="term" value="F:DNA topoisomerase type I (single strand cut, ATP-independent) activity"/>
    <property type="evidence" value="ECO:0007669"/>
    <property type="project" value="InterPro"/>
</dbReference>
<proteinExistence type="predicted"/>
<feature type="domain" description="Topo IA-type catalytic" evidence="5">
    <location>
        <begin position="161"/>
        <end position="577"/>
    </location>
</feature>
<dbReference type="SUPFAM" id="SSF56712">
    <property type="entry name" value="Prokaryotic type I DNA topoisomerase"/>
    <property type="match status" value="1"/>
</dbReference>
<dbReference type="Pfam" id="PF01131">
    <property type="entry name" value="Topoisom_bac"/>
    <property type="match status" value="1"/>
</dbReference>
<dbReference type="GO" id="GO:0003677">
    <property type="term" value="F:DNA binding"/>
    <property type="evidence" value="ECO:0007669"/>
    <property type="project" value="UniProtKB-KW"/>
</dbReference>
<dbReference type="InterPro" id="IPR000380">
    <property type="entry name" value="Topo_IA"/>
</dbReference>
<feature type="region of interest" description="Disordered" evidence="4">
    <location>
        <begin position="243"/>
        <end position="264"/>
    </location>
</feature>
<dbReference type="Gene3D" id="3.40.50.140">
    <property type="match status" value="1"/>
</dbReference>
<dbReference type="InterPro" id="IPR013824">
    <property type="entry name" value="Topo_IA_cen_sub1"/>
</dbReference>
<dbReference type="EC" id="5.6.2.-" evidence="6"/>
<protein>
    <submittedName>
        <fullName evidence="6">DNA topoisomerase</fullName>
        <ecNumber evidence="6">5.6.2.-</ecNumber>
    </submittedName>
</protein>
<feature type="region of interest" description="Disordered" evidence="4">
    <location>
        <begin position="437"/>
        <end position="460"/>
    </location>
</feature>
<dbReference type="InterPro" id="IPR013497">
    <property type="entry name" value="Topo_IA_cen"/>
</dbReference>
<organism evidence="6 7">
    <name type="scientific">Paenarthrobacter ureafaciens</name>
    <dbReference type="NCBI Taxonomy" id="37931"/>
    <lineage>
        <taxon>Bacteria</taxon>
        <taxon>Bacillati</taxon>
        <taxon>Actinomycetota</taxon>
        <taxon>Actinomycetes</taxon>
        <taxon>Micrococcales</taxon>
        <taxon>Micrococcaceae</taxon>
        <taxon>Paenarthrobacter</taxon>
    </lineage>
</organism>
<dbReference type="GO" id="GO:0006265">
    <property type="term" value="P:DNA topological change"/>
    <property type="evidence" value="ECO:0007669"/>
    <property type="project" value="InterPro"/>
</dbReference>
<dbReference type="Gene3D" id="2.70.20.10">
    <property type="entry name" value="Topoisomerase I, domain 3"/>
    <property type="match status" value="1"/>
</dbReference>
<accession>A0AAX3EG71</accession>
<dbReference type="Gene3D" id="1.10.290.10">
    <property type="entry name" value="Topoisomerase I, domain 4"/>
    <property type="match status" value="1"/>
</dbReference>
<gene>
    <name evidence="6" type="ORF">NL394_13455</name>
</gene>
<dbReference type="PROSITE" id="PS52039">
    <property type="entry name" value="TOPO_IA_2"/>
    <property type="match status" value="1"/>
</dbReference>
<name>A0AAX3EG71_PAEUR</name>
<dbReference type="AlphaFoldDB" id="A0AAX3EG71"/>
<keyword evidence="2" id="KW-0238">DNA-binding</keyword>
<sequence length="806" mass="89081">MMVVGILTEKPSAARHFAAALGGMNGTYNGEQFVIAHARGHLYEFADPHRMVADPDAAEKYRTWDLGNLPWDPQQLDWSLEVIKDAGPVAQDVKRTLGKCDEIVIATDVDPTGEGGMIAVNAFLELGLKPGKWSRMYFTDEAPASLQKAFASRKAIASLLDFDEYKKARYRSQFDLLSMQFTRIATNMARQSGQDTVLRQGRLKSAMVKLVGDQLKAYNDYVKKPFFQNRFRDENDVMYTNPEEPRFDRKDQVPNQYGPSPVVLDGKAAKQTAPPKLLDLAALSSLLVGKGIKAQLVLSTYQKMYEAQVVSYPRTEDKMITPEQFNELAPLVDRIAGVVGVDVKLLTHRQPRTTHVKPQGAHGANRPGPKVPASLDDVEQRFGKAGRLIYETLGKNYLAMIAEDYVYEQQKGHVKDYPDFVGIANVPLSAGWKAVFDPDAGDDTAEGDENESAKGLGTNAEPFVFEGANKRPEHPSMKWLMKQLEKRDVGTGATRTSTYSEVTSTKTKYPLLVEKGRKLTLAEAGDMSWRLLPGTWIGDLALTEKVYADMKEIAAGTGPSAEERLAVVADWVREDIATMQQNAATMRSELGLKEEAVTRKERAQGTWAKTGKGVVFAREWGGHRFTDDEVARLLAGETIEFSAKSTTGKAYEVFGELGESTFKGRKFVGFQKLGFGRRDASGNALPPESWCHYTFTPEEIDLLMAGEGVESSDFVSKKGNRFQCKVFFREEKKGEGKKIVPDFEASLDSPPKSWCGVAFTDDQLAALAAGKTIKGTGFTSSKGKKFDAQLQWKDEGGKKKLVPSFG</sequence>
<reference evidence="6" key="1">
    <citation type="submission" date="2022-07" db="EMBL/GenBank/DDBJ databases">
        <authorList>
            <person name="Wu T."/>
        </authorList>
    </citation>
    <scope>NUCLEOTIDE SEQUENCE</scope>
    <source>
        <strain evidence="6">SD-1</strain>
    </source>
</reference>
<keyword evidence="7" id="KW-1185">Reference proteome</keyword>
<dbReference type="GO" id="GO:0006310">
    <property type="term" value="P:DNA recombination"/>
    <property type="evidence" value="ECO:0007669"/>
    <property type="project" value="TreeGrafter"/>
</dbReference>
<evidence type="ECO:0000259" key="5">
    <source>
        <dbReference type="PROSITE" id="PS52039"/>
    </source>
</evidence>
<evidence type="ECO:0000256" key="2">
    <source>
        <dbReference type="ARBA" id="ARBA00023125"/>
    </source>
</evidence>
<dbReference type="InterPro" id="IPR006171">
    <property type="entry name" value="TOPRIM_dom"/>
</dbReference>
<evidence type="ECO:0000256" key="3">
    <source>
        <dbReference type="ARBA" id="ARBA00023235"/>
    </source>
</evidence>
<evidence type="ECO:0000313" key="7">
    <source>
        <dbReference type="Proteomes" id="UP001163293"/>
    </source>
</evidence>
<keyword evidence="3 6" id="KW-0413">Isomerase</keyword>
<dbReference type="Gene3D" id="1.10.460.10">
    <property type="entry name" value="Topoisomerase I, domain 2"/>
    <property type="match status" value="1"/>
</dbReference>
<dbReference type="Pfam" id="PF13101">
    <property type="entry name" value="DUF3945"/>
    <property type="match status" value="1"/>
</dbReference>
<dbReference type="SMART" id="SM00437">
    <property type="entry name" value="TOP1Ac"/>
    <property type="match status" value="1"/>
</dbReference>
<dbReference type="InterPro" id="IPR025222">
    <property type="entry name" value="DUF3945"/>
</dbReference>
<keyword evidence="1" id="KW-0799">Topoisomerase</keyword>
<dbReference type="InterPro" id="IPR013826">
    <property type="entry name" value="Topo_IA_cen_sub3"/>
</dbReference>
<dbReference type="InterPro" id="IPR013825">
    <property type="entry name" value="Topo_IA_cen_sub2"/>
</dbReference>
<dbReference type="RefSeq" id="WP_206599682.1">
    <property type="nucleotide sequence ID" value="NZ_CP043010.1"/>
</dbReference>
<dbReference type="GO" id="GO:0006281">
    <property type="term" value="P:DNA repair"/>
    <property type="evidence" value="ECO:0007669"/>
    <property type="project" value="TreeGrafter"/>
</dbReference>
<feature type="region of interest" description="Disordered" evidence="4">
    <location>
        <begin position="354"/>
        <end position="374"/>
    </location>
</feature>
<dbReference type="InterPro" id="IPR023405">
    <property type="entry name" value="Topo_IA_core_domain"/>
</dbReference>
<evidence type="ECO:0000256" key="4">
    <source>
        <dbReference type="SAM" id="MobiDB-lite"/>
    </source>
</evidence>
<dbReference type="PRINTS" id="PR00417">
    <property type="entry name" value="PRTPISMRASEI"/>
</dbReference>